<keyword evidence="4" id="KW-0560">Oxidoreductase</keyword>
<reference evidence="8" key="1">
    <citation type="journal article" date="2022" name="Int. J. Syst. Evol. Microbiol.">
        <title>Anaeromyxobacter oryzae sp. nov., Anaeromyxobacter diazotrophicus sp. nov. and Anaeromyxobacter paludicola sp. nov., isolated from paddy soils.</title>
        <authorList>
            <person name="Itoh H."/>
            <person name="Xu Z."/>
            <person name="Mise K."/>
            <person name="Masuda Y."/>
            <person name="Ushijima N."/>
            <person name="Hayakawa C."/>
            <person name="Shiratori Y."/>
            <person name="Senoo K."/>
        </authorList>
    </citation>
    <scope>NUCLEOTIDE SEQUENCE [LARGE SCALE GENOMIC DNA]</scope>
    <source>
        <strain evidence="8">Red232</strain>
    </source>
</reference>
<feature type="domain" description="Acyl-CoA oxidase/dehydrogenase middle" evidence="6">
    <location>
        <begin position="111"/>
        <end position="190"/>
    </location>
</feature>
<feature type="domain" description="Acyl-CoA dehydrogenase/oxidase C-terminal" evidence="5">
    <location>
        <begin position="218"/>
        <end position="350"/>
    </location>
</feature>
<dbReference type="InterPro" id="IPR036250">
    <property type="entry name" value="AcylCo_DH-like_C"/>
</dbReference>
<keyword evidence="8" id="KW-1185">Reference proteome</keyword>
<gene>
    <name evidence="7" type="ORF">AMOR_14210</name>
</gene>
<keyword evidence="3 4" id="KW-0274">FAD</keyword>
<evidence type="ECO:0000256" key="3">
    <source>
        <dbReference type="ARBA" id="ARBA00022827"/>
    </source>
</evidence>
<dbReference type="Pfam" id="PF02770">
    <property type="entry name" value="Acyl-CoA_dh_M"/>
    <property type="match status" value="1"/>
</dbReference>
<evidence type="ECO:0000313" key="7">
    <source>
        <dbReference type="EMBL" id="BDG02425.1"/>
    </source>
</evidence>
<protein>
    <recommendedName>
        <fullName evidence="9">Acyl-CoA dehydrogenase</fullName>
    </recommendedName>
</protein>
<dbReference type="InterPro" id="IPR009100">
    <property type="entry name" value="AcylCoA_DH/oxidase_NM_dom_sf"/>
</dbReference>
<evidence type="ECO:0000313" key="8">
    <source>
        <dbReference type="Proteomes" id="UP001162891"/>
    </source>
</evidence>
<dbReference type="PANTHER" id="PTHR43884:SF12">
    <property type="entry name" value="ISOVALERYL-COA DEHYDROGENASE, MITOCHONDRIAL-RELATED"/>
    <property type="match status" value="1"/>
</dbReference>
<comment type="similarity">
    <text evidence="1 4">Belongs to the acyl-CoA dehydrogenase family.</text>
</comment>
<dbReference type="RefSeq" id="WP_248360065.1">
    <property type="nucleotide sequence ID" value="NZ_AP025591.1"/>
</dbReference>
<dbReference type="SUPFAM" id="SSF56645">
    <property type="entry name" value="Acyl-CoA dehydrogenase NM domain-like"/>
    <property type="match status" value="1"/>
</dbReference>
<dbReference type="SUPFAM" id="SSF47203">
    <property type="entry name" value="Acyl-CoA dehydrogenase C-terminal domain-like"/>
    <property type="match status" value="1"/>
</dbReference>
<dbReference type="Proteomes" id="UP001162891">
    <property type="component" value="Chromosome"/>
</dbReference>
<dbReference type="Pfam" id="PF00441">
    <property type="entry name" value="Acyl-CoA_dh_1"/>
    <property type="match status" value="1"/>
</dbReference>
<dbReference type="InterPro" id="IPR006091">
    <property type="entry name" value="Acyl-CoA_Oxase/DH_mid-dom"/>
</dbReference>
<proteinExistence type="inferred from homology"/>
<sequence length="356" mass="36212">MDFAPSPEELDAERRAAALALDQARALADVGAVDAPAWRRLHAAACAALGAGPAVAARLALARASPALLLAADATRQLASLAAAFLPGALAPGDAAAFDAGERVGAVALADAAERGPARLRRAGDGWRLTAAKPLVTNAPVADLVAVFAEADGAEALCLVAPGDPGIRVGPPAALLGLDGLPVSALDADDAPVAAARVSAPRPDRAASARYRRDADLSLAIAAAGLMRGVLRAAHRHASARMRDGRPVLARQEVGFALAAVLSRTEAAELLCHRAAWLSATGDPDADAVVRCAKVFCAEEAERAAGACLQAMGGEGYRRGSAAERAWRDAKGLALAGTTIEVARMEIADACLDHQR</sequence>
<dbReference type="InterPro" id="IPR009075">
    <property type="entry name" value="AcylCo_DH/oxidase_C"/>
</dbReference>
<evidence type="ECO:0000256" key="4">
    <source>
        <dbReference type="RuleBase" id="RU362125"/>
    </source>
</evidence>
<evidence type="ECO:0000259" key="6">
    <source>
        <dbReference type="Pfam" id="PF02770"/>
    </source>
</evidence>
<evidence type="ECO:0008006" key="9">
    <source>
        <dbReference type="Google" id="ProtNLM"/>
    </source>
</evidence>
<accession>A0ABN6MQ70</accession>
<dbReference type="InterPro" id="IPR046373">
    <property type="entry name" value="Acyl-CoA_Oxase/DH_mid-dom_sf"/>
</dbReference>
<dbReference type="Gene3D" id="2.40.110.10">
    <property type="entry name" value="Butyryl-CoA Dehydrogenase, subunit A, domain 2"/>
    <property type="match status" value="1"/>
</dbReference>
<dbReference type="PANTHER" id="PTHR43884">
    <property type="entry name" value="ACYL-COA DEHYDROGENASE"/>
    <property type="match status" value="1"/>
</dbReference>
<organism evidence="7 8">
    <name type="scientific">Anaeromyxobacter oryzae</name>
    <dbReference type="NCBI Taxonomy" id="2918170"/>
    <lineage>
        <taxon>Bacteria</taxon>
        <taxon>Pseudomonadati</taxon>
        <taxon>Myxococcota</taxon>
        <taxon>Myxococcia</taxon>
        <taxon>Myxococcales</taxon>
        <taxon>Cystobacterineae</taxon>
        <taxon>Anaeromyxobacteraceae</taxon>
        <taxon>Anaeromyxobacter</taxon>
    </lineage>
</organism>
<comment type="cofactor">
    <cofactor evidence="4">
        <name>FAD</name>
        <dbReference type="ChEBI" id="CHEBI:57692"/>
    </cofactor>
</comment>
<name>A0ABN6MQ70_9BACT</name>
<dbReference type="EMBL" id="AP025591">
    <property type="protein sequence ID" value="BDG02425.1"/>
    <property type="molecule type" value="Genomic_DNA"/>
</dbReference>
<keyword evidence="2 4" id="KW-0285">Flavoprotein</keyword>
<evidence type="ECO:0000256" key="1">
    <source>
        <dbReference type="ARBA" id="ARBA00009347"/>
    </source>
</evidence>
<dbReference type="Gene3D" id="1.20.140.10">
    <property type="entry name" value="Butyryl-CoA Dehydrogenase, subunit A, domain 3"/>
    <property type="match status" value="1"/>
</dbReference>
<evidence type="ECO:0000256" key="2">
    <source>
        <dbReference type="ARBA" id="ARBA00022630"/>
    </source>
</evidence>
<evidence type="ECO:0000259" key="5">
    <source>
        <dbReference type="Pfam" id="PF00441"/>
    </source>
</evidence>